<dbReference type="Pfam" id="PF11707">
    <property type="entry name" value="Npa1"/>
    <property type="match status" value="1"/>
</dbReference>
<dbReference type="InterPro" id="IPR021714">
    <property type="entry name" value="URB1_N"/>
</dbReference>
<dbReference type="InterPro" id="IPR032436">
    <property type="entry name" value="URB1_C"/>
</dbReference>
<name>A0ABR4Q4N9_9CEST</name>
<comment type="caution">
    <text evidence="3">The sequence shown here is derived from an EMBL/GenBank/DDBJ whole genome shotgun (WGS) entry which is preliminary data.</text>
</comment>
<feature type="domain" description="URB1 C-terminal" evidence="2">
    <location>
        <begin position="951"/>
        <end position="1171"/>
    </location>
</feature>
<organism evidence="3 4">
    <name type="scientific">Taenia crassiceps</name>
    <dbReference type="NCBI Taxonomy" id="6207"/>
    <lineage>
        <taxon>Eukaryota</taxon>
        <taxon>Metazoa</taxon>
        <taxon>Spiralia</taxon>
        <taxon>Lophotrochozoa</taxon>
        <taxon>Platyhelminthes</taxon>
        <taxon>Cestoda</taxon>
        <taxon>Eucestoda</taxon>
        <taxon>Cyclophyllidea</taxon>
        <taxon>Taeniidae</taxon>
        <taxon>Taenia</taxon>
    </lineage>
</organism>
<keyword evidence="4" id="KW-1185">Reference proteome</keyword>
<proteinExistence type="predicted"/>
<feature type="domain" description="URB1 N-terminal" evidence="1">
    <location>
        <begin position="223"/>
        <end position="525"/>
    </location>
</feature>
<evidence type="ECO:0000259" key="1">
    <source>
        <dbReference type="Pfam" id="PF11707"/>
    </source>
</evidence>
<reference evidence="3 4" key="1">
    <citation type="journal article" date="2022" name="Front. Cell. Infect. Microbiol.">
        <title>The Genomes of Two Strains of Taenia crassiceps the Animal Model for the Study of Human Cysticercosis.</title>
        <authorList>
            <person name="Bobes R.J."/>
            <person name="Estrada K."/>
            <person name="Rios-Valencia D.G."/>
            <person name="Calderon-Gallegos A."/>
            <person name="de la Torre P."/>
            <person name="Carrero J.C."/>
            <person name="Sanchez-Flores A."/>
            <person name="Laclette J.P."/>
        </authorList>
    </citation>
    <scope>NUCLEOTIDE SEQUENCE [LARGE SCALE GENOMIC DNA]</scope>
    <source>
        <strain evidence="3">WFUcys</strain>
    </source>
</reference>
<evidence type="ECO:0000313" key="3">
    <source>
        <dbReference type="EMBL" id="KAL5104646.1"/>
    </source>
</evidence>
<dbReference type="Pfam" id="PF16201">
    <property type="entry name" value="NopRA1"/>
    <property type="match status" value="1"/>
</dbReference>
<evidence type="ECO:0000313" key="4">
    <source>
        <dbReference type="Proteomes" id="UP001651158"/>
    </source>
</evidence>
<evidence type="ECO:0000259" key="2">
    <source>
        <dbReference type="Pfam" id="PF16201"/>
    </source>
</evidence>
<dbReference type="PANTHER" id="PTHR13500:SF0">
    <property type="entry name" value="NUCLEOLAR PRE-RIBOSOMAL-ASSOCIATED PROTEIN 1"/>
    <property type="match status" value="1"/>
</dbReference>
<accession>A0ABR4Q4N9</accession>
<protein>
    <submittedName>
        <fullName evidence="3">Nucleolar pre-ribosomal-associated protein 1</fullName>
    </submittedName>
</protein>
<dbReference type="InterPro" id="IPR039844">
    <property type="entry name" value="URB1"/>
</dbReference>
<dbReference type="PANTHER" id="PTHR13500">
    <property type="entry name" value="NUCLEOLAR PRERIBOSOMAL-ASSOCIATED PROTEIN 1"/>
    <property type="match status" value="1"/>
</dbReference>
<gene>
    <name evidence="3" type="ORF">TcWFU_003290</name>
</gene>
<dbReference type="EMBL" id="JAKROA010000011">
    <property type="protein sequence ID" value="KAL5104646.1"/>
    <property type="molecule type" value="Genomic_DNA"/>
</dbReference>
<dbReference type="Proteomes" id="UP001651158">
    <property type="component" value="Unassembled WGS sequence"/>
</dbReference>
<sequence>MTQGEITVMAKGHIPQPHSTRVLQDSPVQAQKWTAPTKGTLIVFLASQLPITTSRADELHPVALRLRLHLVTRSFEADPFYSTESLPVHSRQIAKAVSARIFPSFRSILDQDGADKHCRLVASSMGVPEEEPKPRAPLAAFIAFSSQLPLCSNQAAASECHQSDKVADIQTQRSRFTCFFTNEVGLIRFGCNGEESDSGEEPQVETEEEDIIKEYLSESNGEELLSLLETGYERKSNELAVILKVLATIIVRTRTDLADLFADTGRRLSEGVLEDAPLTACFRALKPQSSAEAAKASLQLLAAVVSTDPVFLERSLLRSVDFEHPDWVQVSRRRNTKDTTDVRTCFINFIASFLVSDNNLLIRELLESRNSIALLISECFTDKPQNVLLILTLLRTSICENATLAYLYAYRGEALSPKVALSRTDAEVDAQSVELVRQALHSLLLPLTSSPFTGLVFRERAYLEGGKQNEHLLSLLFSPPMDSAFADDMRRELVVDCLLACPALLPTYLAHWTASMLPRDSENWHNLMAFVDQLFSMFQNHMVSRASQLLELSQDMAQFVQGISDICLPPLCISEILHSAFQHESKAVIKAANTVYRTLRQNMVIFLTWLHTTEELKTKGATPEPIIQSISKILLERVLTPKSTESGGGNSFPTKKVSITTFDVTQVVSGSRNRSAGERAYEATQNLASFSPTCLNTHWQHAVVLNCMAAAVRFLVRSDSKSGWARDESKECVSEKLSPCSKELLKLISTNRVFKVILLEKPTSEEFAAIPLTPLKTALVNLLLALAEVDPKTTAKKIPLACILAAYQSSLSICDRFLLQLIYVLDLSGYSVSSVWGMSSRSVIWGDRLADHYRFGGTLAETPQLWRELNPGAFLNILDKDRLLSSALAFPVTRWCLARSMTTKGADLDPNQYDPCFLLPLFLQYLSSDDAEEELHPSRVDIRGFYIRNCLAFAVGALSSYSRNIRGLAKSVIARFRLLSEAWEPTKIPSTPTALAAMKQFPERVQLNFMLDTLRNSLSTKAAELGGGARSAALFGSRADTSFRLSRVHANFFIHALGMLTKPEHRMYEVFWNTFMAKPAIDLGTVPDFMRIMYSVHKDFRVERQWMVKLCADSLNDTSDYLLLEKSRVYKYCLLLYADPGVDTTTQIQILRLLTATTRIPRACHALTRFHAFPLWLFRHALSTTHAPSLCYFFTIISQMLAAFEEAKEDSPCLSMLRLLDTTFRKTHDESTFSKRRIKRSTA</sequence>